<dbReference type="GO" id="GO:0016020">
    <property type="term" value="C:membrane"/>
    <property type="evidence" value="ECO:0007669"/>
    <property type="project" value="UniProtKB-SubCell"/>
</dbReference>
<evidence type="ECO:0000256" key="6">
    <source>
        <dbReference type="ARBA" id="ARBA00024615"/>
    </source>
</evidence>
<dbReference type="PANTHER" id="PTHR21347">
    <property type="entry name" value="CLEFT LIP AND PALATE ASSOCIATED TRANSMEMBRANE PROTEIN-RELATED"/>
    <property type="match status" value="1"/>
</dbReference>
<dbReference type="FunCoup" id="E4WVJ3">
    <property type="interactions" value="8"/>
</dbReference>
<dbReference type="Pfam" id="PF05602">
    <property type="entry name" value="CLPTM1"/>
    <property type="match status" value="1"/>
</dbReference>
<feature type="region of interest" description="Disordered" evidence="15">
    <location>
        <begin position="502"/>
        <end position="541"/>
    </location>
</feature>
<evidence type="ECO:0000313" key="17">
    <source>
        <dbReference type="EMBL" id="CBY21146.1"/>
    </source>
</evidence>
<comment type="similarity">
    <text evidence="2">Belongs to the CLPTM1 family.</text>
</comment>
<comment type="catalytic activity">
    <reaction evidence="7">
        <text>a 1,2-diacyl-sn-glycero-3-phosphocholine(in) = a 1,2-diacyl-sn-glycero-3-phosphocholine(out)</text>
        <dbReference type="Rhea" id="RHEA:38571"/>
        <dbReference type="ChEBI" id="CHEBI:57643"/>
    </reaction>
</comment>
<keyword evidence="18" id="KW-1185">Reference proteome</keyword>
<evidence type="ECO:0000256" key="12">
    <source>
        <dbReference type="ARBA" id="ARBA00043155"/>
    </source>
</evidence>
<feature type="transmembrane region" description="Helical" evidence="16">
    <location>
        <begin position="272"/>
        <end position="293"/>
    </location>
</feature>
<feature type="compositionally biased region" description="Basic and acidic residues" evidence="15">
    <location>
        <begin position="508"/>
        <end position="522"/>
    </location>
</feature>
<comment type="catalytic activity">
    <reaction evidence="14">
        <text>a 6-(alpha-D-glucosaminyl)-1-(1,2-diacyl-sn-glycero-3-phospho)-1D-myo-inositol(in) = a 6-(alpha-D-glucosaminyl)-1-(1,2-diacyl-sn-glycero-3-phospho)-1D-myo-inositol(out)</text>
        <dbReference type="Rhea" id="RHEA:71491"/>
        <dbReference type="ChEBI" id="CHEBI:57997"/>
    </reaction>
</comment>
<evidence type="ECO:0000256" key="7">
    <source>
        <dbReference type="ARBA" id="ARBA00024631"/>
    </source>
</evidence>
<dbReference type="Proteomes" id="UP000001307">
    <property type="component" value="Unassembled WGS sequence"/>
</dbReference>
<keyword evidence="4 16" id="KW-1133">Transmembrane helix</keyword>
<feature type="transmembrane region" description="Helical" evidence="16">
    <location>
        <begin position="335"/>
        <end position="353"/>
    </location>
</feature>
<reference evidence="17" key="1">
    <citation type="journal article" date="2010" name="Science">
        <title>Plasticity of animal genome architecture unmasked by rapid evolution of a pelagic tunicate.</title>
        <authorList>
            <person name="Denoeud F."/>
            <person name="Henriet S."/>
            <person name="Mungpakdee S."/>
            <person name="Aury J.M."/>
            <person name="Da Silva C."/>
            <person name="Brinkmann H."/>
            <person name="Mikhaleva J."/>
            <person name="Olsen L.C."/>
            <person name="Jubin C."/>
            <person name="Canestro C."/>
            <person name="Bouquet J.M."/>
            <person name="Danks G."/>
            <person name="Poulain J."/>
            <person name="Campsteijn C."/>
            <person name="Adamski M."/>
            <person name="Cross I."/>
            <person name="Yadetie F."/>
            <person name="Muffato M."/>
            <person name="Louis A."/>
            <person name="Butcher S."/>
            <person name="Tsagkogeorga G."/>
            <person name="Konrad A."/>
            <person name="Singh S."/>
            <person name="Jensen M.F."/>
            <person name="Cong E.H."/>
            <person name="Eikeseth-Otteraa H."/>
            <person name="Noel B."/>
            <person name="Anthouard V."/>
            <person name="Porcel B.M."/>
            <person name="Kachouri-Lafond R."/>
            <person name="Nishino A."/>
            <person name="Ugolini M."/>
            <person name="Chourrout P."/>
            <person name="Nishida H."/>
            <person name="Aasland R."/>
            <person name="Huzurbazar S."/>
            <person name="Westhof E."/>
            <person name="Delsuc F."/>
            <person name="Lehrach H."/>
            <person name="Reinhardt R."/>
            <person name="Weissenbach J."/>
            <person name="Roy S.W."/>
            <person name="Artiguenave F."/>
            <person name="Postlethwait J.H."/>
            <person name="Manak J.R."/>
            <person name="Thompson E.M."/>
            <person name="Jaillon O."/>
            <person name="Du Pasquier L."/>
            <person name="Boudinot P."/>
            <person name="Liberles D.A."/>
            <person name="Volff J.N."/>
            <person name="Philippe H."/>
            <person name="Lenhard B."/>
            <person name="Roest Crollius H."/>
            <person name="Wincker P."/>
            <person name="Chourrout D."/>
        </authorList>
    </citation>
    <scope>NUCLEOTIDE SEQUENCE [LARGE SCALE GENOMIC DNA]</scope>
</reference>
<evidence type="ECO:0000256" key="14">
    <source>
        <dbReference type="ARBA" id="ARBA00093208"/>
    </source>
</evidence>
<evidence type="ECO:0000256" key="3">
    <source>
        <dbReference type="ARBA" id="ARBA00022692"/>
    </source>
</evidence>
<evidence type="ECO:0000256" key="16">
    <source>
        <dbReference type="SAM" id="Phobius"/>
    </source>
</evidence>
<comment type="subcellular location">
    <subcellularLocation>
        <location evidence="1">Membrane</location>
        <topology evidence="1">Multi-pass membrane protein</topology>
    </subcellularLocation>
</comment>
<accession>E4WVJ3</accession>
<evidence type="ECO:0000256" key="11">
    <source>
        <dbReference type="ARBA" id="ARBA00042320"/>
    </source>
</evidence>
<evidence type="ECO:0000256" key="9">
    <source>
        <dbReference type="ARBA" id="ARBA00036810"/>
    </source>
</evidence>
<comment type="catalytic activity">
    <reaction evidence="6">
        <text>a 1,2-diacyl-sn-glycero-3-phosphoethanolamine(in) = a 1,2-diacyl-sn-glycero-3-phosphoethanolamine(out)</text>
        <dbReference type="Rhea" id="RHEA:38895"/>
        <dbReference type="ChEBI" id="CHEBI:64612"/>
    </reaction>
</comment>
<gene>
    <name evidence="17" type="ORF">GSOID_T00008899001</name>
</gene>
<dbReference type="InterPro" id="IPR008429">
    <property type="entry name" value="CLPTM1"/>
</dbReference>
<feature type="transmembrane region" description="Helical" evidence="16">
    <location>
        <begin position="380"/>
        <end position="398"/>
    </location>
</feature>
<dbReference type="PANTHER" id="PTHR21347:SF0">
    <property type="entry name" value="LIPID SCRAMBLASE CLPTM1L"/>
    <property type="match status" value="1"/>
</dbReference>
<name>E4WVJ3_OIKDI</name>
<dbReference type="EMBL" id="FN653017">
    <property type="protein sequence ID" value="CBY21146.1"/>
    <property type="molecule type" value="Genomic_DNA"/>
</dbReference>
<dbReference type="AlphaFoldDB" id="E4WVJ3"/>
<evidence type="ECO:0000313" key="18">
    <source>
        <dbReference type="Proteomes" id="UP000001307"/>
    </source>
</evidence>
<evidence type="ECO:0000256" key="5">
    <source>
        <dbReference type="ARBA" id="ARBA00023136"/>
    </source>
</evidence>
<protein>
    <recommendedName>
        <fullName evidence="10">Lipid scramblase CLPTM1L</fullName>
    </recommendedName>
    <alternativeName>
        <fullName evidence="12">Cisplatin resistance-related protein 9</fullName>
    </alternativeName>
    <alternativeName>
        <fullName evidence="11">Cleft lip and palate transmembrane protein 1-like protein</fullName>
    </alternativeName>
</protein>
<evidence type="ECO:0000256" key="1">
    <source>
        <dbReference type="ARBA" id="ARBA00004141"/>
    </source>
</evidence>
<dbReference type="GO" id="GO:0012505">
    <property type="term" value="C:endomembrane system"/>
    <property type="evidence" value="ECO:0007669"/>
    <property type="project" value="TreeGrafter"/>
</dbReference>
<organism evidence="17">
    <name type="scientific">Oikopleura dioica</name>
    <name type="common">Tunicate</name>
    <dbReference type="NCBI Taxonomy" id="34765"/>
    <lineage>
        <taxon>Eukaryota</taxon>
        <taxon>Metazoa</taxon>
        <taxon>Chordata</taxon>
        <taxon>Tunicata</taxon>
        <taxon>Appendicularia</taxon>
        <taxon>Copelata</taxon>
        <taxon>Oikopleuridae</taxon>
        <taxon>Oikopleura</taxon>
    </lineage>
</organism>
<evidence type="ECO:0000256" key="2">
    <source>
        <dbReference type="ARBA" id="ARBA00009310"/>
    </source>
</evidence>
<feature type="transmembrane region" description="Helical" evidence="16">
    <location>
        <begin position="305"/>
        <end position="329"/>
    </location>
</feature>
<proteinExistence type="inferred from homology"/>
<evidence type="ECO:0000256" key="15">
    <source>
        <dbReference type="SAM" id="MobiDB-lite"/>
    </source>
</evidence>
<feature type="transmembrane region" description="Helical" evidence="16">
    <location>
        <begin position="404"/>
        <end position="425"/>
    </location>
</feature>
<dbReference type="OrthoDB" id="378564at2759"/>
<evidence type="ECO:0000256" key="8">
    <source>
        <dbReference type="ARBA" id="ARBA00035895"/>
    </source>
</evidence>
<comment type="function">
    <text evidence="13">Scramblase that mediates the translocation of glucosaminylphosphatidylinositol (alpha-D-GlcN-(1-6)-(1,2-diacyl-sn-glycero-3-phospho)-1D-myo-inositol, GlcN-PI) across the endoplasmic reticulum (ER) membrane, from the cytosolic leaflet to the luminal leaflet of the ER membrane, where it participates in the biosynthesis of glycosylphosphatidylinositol (GPI). GPI is a lipid glycoconjugate involved in post-translational modification of proteins. Can also translocate 1,2-diacyl-sn-glycero-3-phospho-(1D-myo-inositol) (phosphatidylinositol or PI), as well as several other phospholipids (1,2-diacyl-sn-glycero-3-phosphocholine, 1,2-diacyl-sn-glycero-3-phosphoethanolamine), and N-acetylglucosaminylphosphatidylinositol (GlcNAc-PI) in vitro.</text>
</comment>
<comment type="catalytic activity">
    <reaction evidence="9">
        <text>6-(alpha-D-glucosaminyl)-(1-octadecanoyl,2-(9Z)-octadecenoyl-sn-glycero-3-phospho)-1D-myo-inositol(in) = 6-(alpha-D-glucosaminyl)-(1-octadecanoyl,2-(9Z)-octadecenoyl-sn-glycero-3-phospho)-1D-myo-inositol(out)</text>
        <dbReference type="Rhea" id="RHEA:71495"/>
        <dbReference type="ChEBI" id="CHEBI:190691"/>
    </reaction>
</comment>
<evidence type="ECO:0000256" key="10">
    <source>
        <dbReference type="ARBA" id="ARBA00040905"/>
    </source>
</evidence>
<sequence>MLGDYLSMTNLVSVLFLGYMGNNIVNLGKFWFPEVCEEDAKLNDCLRPMTFPEDQLFTAEIWFVRSFQRQYSDDKMIHKIKDLDLRSEEYIHNLNVTLPVQAMNNGTFFARVDLYPNGQREHTVSHGGKMISHQVPVRYINLLGDGEDLIESGFETTSHLRSKLEFNVITEKLAFPKRKVPGEIRYLMRFDKDKIHYKPIVYVSELNFRTDELKEIEKDKNEMELTIRYRPVGVGKFRFMSNMERSLLGFQDMGFQEKDVDDVKGLIVDTEMYILLLTFTVSAFHLLFDALAFKNDVSYWRKRESMAGISIRSVAFQTFSTLIIFVHLLHTDTSLLVSGPMGVSVFIEAWKLIKAIGLRKRDMDKGSETEEYDKEIMKKLSYVLVPLCVGGAIYSLFYVPHKSWYGWALESLVNGVYAFGFLFMLPQLFINYKMKSVAHLPWKAFMYKAFNTFIDDVFAFIIKMPTTHRIACFRDDIVFFCYLYQRYLYPVDKSRVNEFGFSAEDEEKEKNEENTDSEKESENESIGSAGDAKTIEQKKDE</sequence>
<keyword evidence="3 16" id="KW-0812">Transmembrane</keyword>
<comment type="catalytic activity">
    <reaction evidence="8">
        <text>a 1,2-diacyl-sn-glycero-3-phospho-(1D-myo-inositol)(in) = a 1,2-diacyl-sn-glycero-3-phospho-(1D-myo-inositol)(out)</text>
        <dbReference type="Rhea" id="RHEA:38691"/>
        <dbReference type="ChEBI" id="CHEBI:57880"/>
    </reaction>
</comment>
<dbReference type="InParanoid" id="E4WVJ3"/>
<keyword evidence="5 16" id="KW-0472">Membrane</keyword>
<evidence type="ECO:0000256" key="13">
    <source>
        <dbReference type="ARBA" id="ARBA00045827"/>
    </source>
</evidence>
<evidence type="ECO:0000256" key="4">
    <source>
        <dbReference type="ARBA" id="ARBA00022989"/>
    </source>
</evidence>